<comment type="subcellular location">
    <subcellularLocation>
        <location evidence="1">Mitochondrion inner membrane</location>
        <topology evidence="1">Multi-pass membrane protein</topology>
    </subcellularLocation>
</comment>
<comment type="similarity">
    <text evidence="10">Belongs to the mitochondrial carrier (TC 2.A.29) family.</text>
</comment>
<dbReference type="PANTHER" id="PTHR45829:SF4">
    <property type="entry name" value="MITOCHONDRIAL CARRIER PROTEIN RIM2"/>
    <property type="match status" value="1"/>
</dbReference>
<name>G0TVC9_TRYVY</name>
<keyword evidence="2 10" id="KW-0813">Transport</keyword>
<dbReference type="InterPro" id="IPR023395">
    <property type="entry name" value="MCP_dom_sf"/>
</dbReference>
<dbReference type="InterPro" id="IPR049562">
    <property type="entry name" value="SLC25A33/36-like"/>
</dbReference>
<dbReference type="InterPro" id="IPR002067">
    <property type="entry name" value="MCP"/>
</dbReference>
<feature type="repeat" description="Solcar" evidence="9">
    <location>
        <begin position="106"/>
        <end position="188"/>
    </location>
</feature>
<dbReference type="PRINTS" id="PR00926">
    <property type="entry name" value="MITOCARRIER"/>
</dbReference>
<keyword evidence="6" id="KW-1133">Transmembrane helix</keyword>
<dbReference type="Gene3D" id="1.50.40.10">
    <property type="entry name" value="Mitochondrial carrier domain"/>
    <property type="match status" value="2"/>
</dbReference>
<keyword evidence="3 9" id="KW-0812">Transmembrane</keyword>
<keyword evidence="7" id="KW-0496">Mitochondrion</keyword>
<keyword evidence="5" id="KW-0999">Mitochondrion inner membrane</keyword>
<sequence length="318" mass="35033">MAELSAQMGEKQYVASFLSGCFAGVCSTCATNPLDTIRVRLSASRSATGRPHKSLTYTIRDLLESGLAHAFSRGLAANLMASLPSNGIYLSTYRYLQNQLYYAEVEECVRPAISACGAVSVTNMTLAPLFLLRTRVQVDDSLTIRQAFTDVMRRDGFLGFYRGTMTNILGRFVEEGLFWSIYELLKRLVAEGSFQASGSFLLTSAAVLSLTMVSKVIATAVSYPYNVVITHLRTVNRITGRPEYSKIWPTVRHIYQADGWAGFYKGLMPQLLRSTISKSVQIYAYEVAMYAYFRFCCGPAQGAPLKISGEGNSFSGTS</sequence>
<dbReference type="AlphaFoldDB" id="G0TVC9"/>
<protein>
    <submittedName>
        <fullName evidence="11">Putative mitochondrial carrier protein</fullName>
    </submittedName>
</protein>
<proteinExistence type="inferred from homology"/>
<dbReference type="VEuPathDB" id="TriTrypDB:TvY486_0501040"/>
<evidence type="ECO:0000256" key="10">
    <source>
        <dbReference type="RuleBase" id="RU000488"/>
    </source>
</evidence>
<dbReference type="Pfam" id="PF00153">
    <property type="entry name" value="Mito_carr"/>
    <property type="match status" value="3"/>
</dbReference>
<dbReference type="GO" id="GO:0015218">
    <property type="term" value="F:pyrimidine nucleotide transmembrane transporter activity"/>
    <property type="evidence" value="ECO:0007669"/>
    <property type="project" value="InterPro"/>
</dbReference>
<feature type="repeat" description="Solcar" evidence="9">
    <location>
        <begin position="202"/>
        <end position="291"/>
    </location>
</feature>
<evidence type="ECO:0000256" key="3">
    <source>
        <dbReference type="ARBA" id="ARBA00022692"/>
    </source>
</evidence>
<evidence type="ECO:0000313" key="11">
    <source>
        <dbReference type="EMBL" id="CCC47895.1"/>
    </source>
</evidence>
<dbReference type="PANTHER" id="PTHR45829">
    <property type="entry name" value="MITOCHONDRIAL CARRIER PROTEIN RIM2"/>
    <property type="match status" value="1"/>
</dbReference>
<evidence type="ECO:0000256" key="7">
    <source>
        <dbReference type="ARBA" id="ARBA00023128"/>
    </source>
</evidence>
<evidence type="ECO:0000256" key="4">
    <source>
        <dbReference type="ARBA" id="ARBA00022737"/>
    </source>
</evidence>
<dbReference type="GO" id="GO:1990519">
    <property type="term" value="P:pyrimidine nucleotide import into mitochondrion"/>
    <property type="evidence" value="ECO:0007669"/>
    <property type="project" value="TreeGrafter"/>
</dbReference>
<evidence type="ECO:0000256" key="1">
    <source>
        <dbReference type="ARBA" id="ARBA00004448"/>
    </source>
</evidence>
<dbReference type="EMBL" id="HE573021">
    <property type="protein sequence ID" value="CCC47895.1"/>
    <property type="molecule type" value="Genomic_DNA"/>
</dbReference>
<keyword evidence="4" id="KW-0677">Repeat</keyword>
<accession>G0TVC9</accession>
<keyword evidence="8 9" id="KW-0472">Membrane</keyword>
<gene>
    <name evidence="11" type="ORF">TVY486_0501040</name>
</gene>
<feature type="repeat" description="Solcar" evidence="9">
    <location>
        <begin position="11"/>
        <end position="99"/>
    </location>
</feature>
<reference evidence="11" key="1">
    <citation type="journal article" date="2012" name="Proc. Natl. Acad. Sci. U.S.A.">
        <title>Antigenic diversity is generated by distinct evolutionary mechanisms in African trypanosome species.</title>
        <authorList>
            <person name="Jackson A.P."/>
            <person name="Berry A."/>
            <person name="Aslett M."/>
            <person name="Allison H.C."/>
            <person name="Burton P."/>
            <person name="Vavrova-Anderson J."/>
            <person name="Brown R."/>
            <person name="Browne H."/>
            <person name="Corton N."/>
            <person name="Hauser H."/>
            <person name="Gamble J."/>
            <person name="Gilderthorp R."/>
            <person name="Marcello L."/>
            <person name="McQuillan J."/>
            <person name="Otto T.D."/>
            <person name="Quail M.A."/>
            <person name="Sanders M.J."/>
            <person name="van Tonder A."/>
            <person name="Ginger M.L."/>
            <person name="Field M.C."/>
            <person name="Barry J.D."/>
            <person name="Hertz-Fowler C."/>
            <person name="Berriman M."/>
        </authorList>
    </citation>
    <scope>NUCLEOTIDE SEQUENCE</scope>
    <source>
        <strain evidence="11">Y486</strain>
    </source>
</reference>
<dbReference type="GO" id="GO:0005743">
    <property type="term" value="C:mitochondrial inner membrane"/>
    <property type="evidence" value="ECO:0007669"/>
    <property type="project" value="UniProtKB-SubCell"/>
</dbReference>
<evidence type="ECO:0000256" key="9">
    <source>
        <dbReference type="PROSITE-ProRule" id="PRU00282"/>
    </source>
</evidence>
<evidence type="ECO:0000256" key="6">
    <source>
        <dbReference type="ARBA" id="ARBA00022989"/>
    </source>
</evidence>
<dbReference type="SUPFAM" id="SSF103506">
    <property type="entry name" value="Mitochondrial carrier"/>
    <property type="match status" value="1"/>
</dbReference>
<organism evidence="11">
    <name type="scientific">Trypanosoma vivax (strain Y486)</name>
    <dbReference type="NCBI Taxonomy" id="1055687"/>
    <lineage>
        <taxon>Eukaryota</taxon>
        <taxon>Discoba</taxon>
        <taxon>Euglenozoa</taxon>
        <taxon>Kinetoplastea</taxon>
        <taxon>Metakinetoplastina</taxon>
        <taxon>Trypanosomatida</taxon>
        <taxon>Trypanosomatidae</taxon>
        <taxon>Trypanosoma</taxon>
        <taxon>Duttonella</taxon>
    </lineage>
</organism>
<dbReference type="InterPro" id="IPR018108">
    <property type="entry name" value="MCP_transmembrane"/>
</dbReference>
<evidence type="ECO:0000256" key="2">
    <source>
        <dbReference type="ARBA" id="ARBA00022448"/>
    </source>
</evidence>
<evidence type="ECO:0000256" key="8">
    <source>
        <dbReference type="ARBA" id="ARBA00023136"/>
    </source>
</evidence>
<dbReference type="PROSITE" id="PS50920">
    <property type="entry name" value="SOLCAR"/>
    <property type="match status" value="3"/>
</dbReference>
<evidence type="ECO:0000256" key="5">
    <source>
        <dbReference type="ARBA" id="ARBA00022792"/>
    </source>
</evidence>